<keyword evidence="5" id="KW-0445">Lipid transport</keyword>
<dbReference type="PANTHER" id="PTHR13024:SF2">
    <property type="entry name" value="MICROSOMAL TRIGLYCERIDE TRANSFER PROTEIN-LIKE"/>
    <property type="match status" value="1"/>
</dbReference>
<dbReference type="GO" id="GO:0005783">
    <property type="term" value="C:endoplasmic reticulum"/>
    <property type="evidence" value="ECO:0007669"/>
    <property type="project" value="UniProtKB-SubCell"/>
</dbReference>
<dbReference type="AlphaFoldDB" id="A0A6P7Y835"/>
<dbReference type="FunFam" id="2.30.230.10:FF:000001">
    <property type="entry name" value="Microsomal triglyceride transfer protein large subunit"/>
    <property type="match status" value="1"/>
</dbReference>
<dbReference type="SUPFAM" id="SSF48431">
    <property type="entry name" value="Lipovitellin-phosvitin complex, superhelical domain"/>
    <property type="match status" value="1"/>
</dbReference>
<dbReference type="InterPro" id="IPR001747">
    <property type="entry name" value="Vitellogenin_N"/>
</dbReference>
<dbReference type="InterPro" id="IPR015816">
    <property type="entry name" value="Vitellinogen_b-sht_N"/>
</dbReference>
<reference evidence="11" key="1">
    <citation type="submission" date="2025-08" db="UniProtKB">
        <authorList>
            <consortium name="RefSeq"/>
        </authorList>
    </citation>
    <scope>IDENTIFICATION</scope>
</reference>
<evidence type="ECO:0000256" key="5">
    <source>
        <dbReference type="ARBA" id="ARBA00023055"/>
    </source>
</evidence>
<evidence type="ECO:0000313" key="11">
    <source>
        <dbReference type="RefSeq" id="XP_030059285.1"/>
    </source>
</evidence>
<dbReference type="GO" id="GO:0016323">
    <property type="term" value="C:basolateral plasma membrane"/>
    <property type="evidence" value="ECO:0007669"/>
    <property type="project" value="TreeGrafter"/>
</dbReference>
<evidence type="ECO:0000313" key="10">
    <source>
        <dbReference type="Proteomes" id="UP000515156"/>
    </source>
</evidence>
<evidence type="ECO:0000256" key="4">
    <source>
        <dbReference type="ARBA" id="ARBA00022824"/>
    </source>
</evidence>
<proteinExistence type="predicted"/>
<dbReference type="Pfam" id="PF19444">
    <property type="entry name" value="MTP_lip_bd"/>
    <property type="match status" value="1"/>
</dbReference>
<dbReference type="InterPro" id="IPR011030">
    <property type="entry name" value="Lipovitellin_superhlx_dom"/>
</dbReference>
<organism evidence="10 11">
    <name type="scientific">Microcaecilia unicolor</name>
    <dbReference type="NCBI Taxonomy" id="1415580"/>
    <lineage>
        <taxon>Eukaryota</taxon>
        <taxon>Metazoa</taxon>
        <taxon>Chordata</taxon>
        <taxon>Craniata</taxon>
        <taxon>Vertebrata</taxon>
        <taxon>Euteleostomi</taxon>
        <taxon>Amphibia</taxon>
        <taxon>Gymnophiona</taxon>
        <taxon>Siphonopidae</taxon>
        <taxon>Microcaecilia</taxon>
    </lineage>
</organism>
<feature type="signal peptide" evidence="8">
    <location>
        <begin position="1"/>
        <end position="39"/>
    </location>
</feature>
<feature type="disulfide bond" evidence="7">
    <location>
        <begin position="456"/>
        <end position="461"/>
    </location>
</feature>
<dbReference type="SUPFAM" id="SSF56968">
    <property type="entry name" value="Lipovitellin-phosvitin complex, beta-sheet shell regions"/>
    <property type="match status" value="1"/>
</dbReference>
<dbReference type="InterPro" id="IPR015819">
    <property type="entry name" value="Lipid_transp_b-sht_shell"/>
</dbReference>
<evidence type="ECO:0000256" key="7">
    <source>
        <dbReference type="PROSITE-ProRule" id="PRU00557"/>
    </source>
</evidence>
<evidence type="ECO:0000256" key="1">
    <source>
        <dbReference type="ARBA" id="ARBA00004240"/>
    </source>
</evidence>
<evidence type="ECO:0000256" key="2">
    <source>
        <dbReference type="ARBA" id="ARBA00022448"/>
    </source>
</evidence>
<dbReference type="GO" id="GO:0120013">
    <property type="term" value="F:lipid transfer activity"/>
    <property type="evidence" value="ECO:0007669"/>
    <property type="project" value="UniProtKB-ARBA"/>
</dbReference>
<dbReference type="GO" id="GO:0005794">
    <property type="term" value="C:Golgi apparatus"/>
    <property type="evidence" value="ECO:0007669"/>
    <property type="project" value="TreeGrafter"/>
</dbReference>
<comment type="caution">
    <text evidence="7">Lacks conserved residue(s) required for the propagation of feature annotation.</text>
</comment>
<dbReference type="GO" id="GO:0042157">
    <property type="term" value="P:lipoprotein metabolic process"/>
    <property type="evidence" value="ECO:0007669"/>
    <property type="project" value="TreeGrafter"/>
</dbReference>
<name>A0A6P7Y835_9AMPH</name>
<gene>
    <name evidence="11" type="primary">LOC115470349</name>
</gene>
<sequence>MLCSLILVTSSGSNMYPQAAAGHWTLLLSLLHIISSAKGHVDFPFFSPGILYQYHYMLDVQAKHLSQLSVPESRLTAEATVQTHLLWRNNSHPGEQLVHVQMLDFKIRQSPNVKNEATSMHWSSEDVLGKENATNLMLPFLFHWNSGKVEGLYGTIEESSRQTMDLKRGLISLFQLQLLSGSLTEDDVSGKCQVSYNVSKDLITKTKDLLSCTSSALEFTSTKKIFGVQWQPTSTSSYSLKDGLIQSVVSEENHVISLNLKSTIGARITSRQQMELVSSTAGPVETSGQNLQEVLAQLPEKYQLTSINGQLLKRTCHQCPSLETFMAGDRPVGTDVAKESSVRHFHTLVQMLRHAKKSDVFHLLKKASKTSLPLLVDAAVAAQSSASLAALSEFLEFSDKKQVHLVAKFLLAAAFVPRPSKGLLHIILEKLSELVTDPSLMESGIVIIGAIVRNMCQMKLCDLKEVEYAKATLVEGLKQANEVSEKKIYLLSLKNAQLPETIPLLLEYAENGPGVLSGIALSALQSFPSEYITNKVKKALRRIFHQTQRKYERTSRLAAAEILLVKDPLHMDVINILLALDKMDAEISRLLLAKIQIIQHSQDQVRKVIQDILKDPWLNNYSLFSRTGKSSAFSGLLAVSEDMLSTYGLELLFTETGLMRQSVSDVTLFSHNHRLQVSQVSFEVQGLEFLMESLAEGDESQDATAGMSVILLDVQLRPVVFFHGYTDLLTKIFSSTGEPISIFKGNILLIDHLQEISLQSGLPAIVEFQGGLGLDISSDLGINLWDQESKTSVKTRAGLAIDFKAEVGTDYFQADVKAQADVELTYRVDTVIKFFENPVRICLQLAQDQLFYRELFSLSESFPQRNVTHKTRKGRRATVPGREFPLHHANSEMCRLMEEPQLDPEL</sequence>
<dbReference type="PROSITE" id="PS51211">
    <property type="entry name" value="VITELLOGENIN"/>
    <property type="match status" value="1"/>
</dbReference>
<evidence type="ECO:0000256" key="8">
    <source>
        <dbReference type="SAM" id="SignalP"/>
    </source>
</evidence>
<dbReference type="KEGG" id="muo:115470349"/>
<keyword evidence="2" id="KW-0813">Transport</keyword>
<dbReference type="InParanoid" id="A0A6P7Y835"/>
<dbReference type="InterPro" id="IPR045811">
    <property type="entry name" value="MTP_lip-bd"/>
</dbReference>
<dbReference type="InterPro" id="IPR039988">
    <property type="entry name" value="MTTP"/>
</dbReference>
<feature type="domain" description="Vitellogenin" evidence="9">
    <location>
        <begin position="46"/>
        <end position="679"/>
    </location>
</feature>
<dbReference type="Gene3D" id="2.30.230.10">
    <property type="entry name" value="Lipovitellin, beta-sheet shell regions, chain A"/>
    <property type="match status" value="1"/>
</dbReference>
<dbReference type="Pfam" id="PF01347">
    <property type="entry name" value="Vitellogenin_N"/>
    <property type="match status" value="1"/>
</dbReference>
<keyword evidence="6 7" id="KW-1015">Disulfide bond</keyword>
<feature type="chain" id="PRO_5027625985" evidence="8">
    <location>
        <begin position="40"/>
        <end position="906"/>
    </location>
</feature>
<dbReference type="Gene3D" id="1.25.10.20">
    <property type="entry name" value="Vitellinogen, superhelical"/>
    <property type="match status" value="1"/>
</dbReference>
<dbReference type="GO" id="GO:0005548">
    <property type="term" value="F:phospholipid transporter activity"/>
    <property type="evidence" value="ECO:0007669"/>
    <property type="project" value="InterPro"/>
</dbReference>
<protein>
    <submittedName>
        <fullName evidence="11">Microsomal triglyceride transfer protein-like</fullName>
    </submittedName>
</protein>
<dbReference type="RefSeq" id="XP_030059285.1">
    <property type="nucleotide sequence ID" value="XM_030203425.1"/>
</dbReference>
<dbReference type="OrthoDB" id="5865932at2759"/>
<accession>A0A6P7Y835</accession>
<keyword evidence="10" id="KW-1185">Reference proteome</keyword>
<comment type="subcellular location">
    <subcellularLocation>
        <location evidence="1">Endoplasmic reticulum</location>
    </subcellularLocation>
</comment>
<keyword evidence="4" id="KW-0256">Endoplasmic reticulum</keyword>
<evidence type="ECO:0000259" key="9">
    <source>
        <dbReference type="PROSITE" id="PS51211"/>
    </source>
</evidence>
<dbReference type="GeneID" id="115470349"/>
<keyword evidence="3 8" id="KW-0732">Signal</keyword>
<dbReference type="SMART" id="SM00638">
    <property type="entry name" value="LPD_N"/>
    <property type="match status" value="1"/>
</dbReference>
<dbReference type="GO" id="GO:0008289">
    <property type="term" value="F:lipid binding"/>
    <property type="evidence" value="ECO:0007669"/>
    <property type="project" value="InterPro"/>
</dbReference>
<evidence type="ECO:0000256" key="6">
    <source>
        <dbReference type="ARBA" id="ARBA00023157"/>
    </source>
</evidence>
<dbReference type="FunFam" id="1.25.10.20:FF:000001">
    <property type="entry name" value="microsomal triglyceride transfer protein large subunit"/>
    <property type="match status" value="1"/>
</dbReference>
<evidence type="ECO:0000256" key="3">
    <source>
        <dbReference type="ARBA" id="ARBA00022729"/>
    </source>
</evidence>
<dbReference type="Proteomes" id="UP000515156">
    <property type="component" value="Chromosome 5"/>
</dbReference>
<dbReference type="PANTHER" id="PTHR13024">
    <property type="entry name" value="MICROSOMAL TRIGLYCERIDE TRANSFER PROTEIN, LARGE SUBUNIT"/>
    <property type="match status" value="1"/>
</dbReference>